<feature type="transmembrane region" description="Helical" evidence="7">
    <location>
        <begin position="277"/>
        <end position="294"/>
    </location>
</feature>
<evidence type="ECO:0000313" key="10">
    <source>
        <dbReference type="Proteomes" id="UP000189933"/>
    </source>
</evidence>
<evidence type="ECO:0000256" key="4">
    <source>
        <dbReference type="ARBA" id="ARBA00022692"/>
    </source>
</evidence>
<dbReference type="Proteomes" id="UP000189933">
    <property type="component" value="Unassembled WGS sequence"/>
</dbReference>
<comment type="subcellular location">
    <subcellularLocation>
        <location evidence="1">Cell membrane</location>
        <topology evidence="1">Multi-pass membrane protein</topology>
    </subcellularLocation>
</comment>
<feature type="transmembrane region" description="Helical" evidence="7">
    <location>
        <begin position="71"/>
        <end position="90"/>
    </location>
</feature>
<feature type="transmembrane region" description="Helical" evidence="7">
    <location>
        <begin position="35"/>
        <end position="55"/>
    </location>
</feature>
<accession>A0A1T4MEP1</accession>
<feature type="transmembrane region" description="Helical" evidence="7">
    <location>
        <begin position="221"/>
        <end position="240"/>
    </location>
</feature>
<evidence type="ECO:0000256" key="6">
    <source>
        <dbReference type="ARBA" id="ARBA00023136"/>
    </source>
</evidence>
<feature type="domain" description="EamA" evidence="8">
    <location>
        <begin position="7"/>
        <end position="140"/>
    </location>
</feature>
<dbReference type="AlphaFoldDB" id="A0A1T4MEP1"/>
<feature type="transmembrane region" description="Helical" evidence="7">
    <location>
        <begin position="96"/>
        <end position="117"/>
    </location>
</feature>
<proteinExistence type="inferred from homology"/>
<evidence type="ECO:0000256" key="2">
    <source>
        <dbReference type="ARBA" id="ARBA00007362"/>
    </source>
</evidence>
<keyword evidence="6 7" id="KW-0472">Membrane</keyword>
<dbReference type="Gene3D" id="1.10.3730.20">
    <property type="match status" value="2"/>
</dbReference>
<evidence type="ECO:0000256" key="5">
    <source>
        <dbReference type="ARBA" id="ARBA00022989"/>
    </source>
</evidence>
<name>A0A1T4MEP1_9FIRM</name>
<dbReference type="GO" id="GO:0005886">
    <property type="term" value="C:plasma membrane"/>
    <property type="evidence" value="ECO:0007669"/>
    <property type="project" value="UniProtKB-SubCell"/>
</dbReference>
<organism evidence="9 10">
    <name type="scientific">Carboxydocella sporoproducens DSM 16521</name>
    <dbReference type="NCBI Taxonomy" id="1121270"/>
    <lineage>
        <taxon>Bacteria</taxon>
        <taxon>Bacillati</taxon>
        <taxon>Bacillota</taxon>
        <taxon>Clostridia</taxon>
        <taxon>Eubacteriales</taxon>
        <taxon>Clostridiales Family XVI. Incertae Sedis</taxon>
        <taxon>Carboxydocella</taxon>
    </lineage>
</organism>
<reference evidence="10" key="1">
    <citation type="submission" date="2017-02" db="EMBL/GenBank/DDBJ databases">
        <authorList>
            <person name="Varghese N."/>
            <person name="Submissions S."/>
        </authorList>
    </citation>
    <scope>NUCLEOTIDE SEQUENCE [LARGE SCALE GENOMIC DNA]</scope>
    <source>
        <strain evidence="10">DSM 16521</strain>
    </source>
</reference>
<feature type="transmembrane region" description="Helical" evidence="7">
    <location>
        <begin position="183"/>
        <end position="201"/>
    </location>
</feature>
<feature type="transmembrane region" description="Helical" evidence="7">
    <location>
        <begin position="126"/>
        <end position="145"/>
    </location>
</feature>
<dbReference type="InterPro" id="IPR000620">
    <property type="entry name" value="EamA_dom"/>
</dbReference>
<evidence type="ECO:0000256" key="1">
    <source>
        <dbReference type="ARBA" id="ARBA00004651"/>
    </source>
</evidence>
<dbReference type="InterPro" id="IPR037185">
    <property type="entry name" value="EmrE-like"/>
</dbReference>
<gene>
    <name evidence="9" type="ORF">SAMN02745885_00544</name>
</gene>
<keyword evidence="3" id="KW-1003">Cell membrane</keyword>
<keyword evidence="4 7" id="KW-0812">Transmembrane</keyword>
<comment type="similarity">
    <text evidence="2">Belongs to the EamA transporter family.</text>
</comment>
<evidence type="ECO:0000259" key="8">
    <source>
        <dbReference type="Pfam" id="PF00892"/>
    </source>
</evidence>
<sequence length="296" mass="33049">MNKNRLAMLILVLTNLLWGGNFVFGKFLVKMIPPWTLAALRWTVASLILLPWAWWQEKLAWPQIKKYQKHLLLMGISGVFLFNSLVYLALKYTTPTNAALISSANPVVIAALAYFLFREKLNRRQLLGLGLSLTGVVWVVSQGSWQRLTRLGLNWGDLTMVLDLFIWTVYIFSSRQVMKEIPVLSATAWSTAIGTVLLYPVAGWELGQINIMALPWQRPEVITGILYIGIFASVLAFIGWNKGVQGLGPARAAVFLNLIPVFAALLSWLVWQQPLQQAQLIGGLLVAGGVYLTNRG</sequence>
<evidence type="ECO:0000256" key="7">
    <source>
        <dbReference type="SAM" id="Phobius"/>
    </source>
</evidence>
<keyword evidence="10" id="KW-1185">Reference proteome</keyword>
<dbReference type="Pfam" id="PF00892">
    <property type="entry name" value="EamA"/>
    <property type="match status" value="2"/>
</dbReference>
<keyword evidence="5 7" id="KW-1133">Transmembrane helix</keyword>
<dbReference type="OrthoDB" id="9799821at2"/>
<dbReference type="InterPro" id="IPR051258">
    <property type="entry name" value="Diverse_Substrate_Transporter"/>
</dbReference>
<feature type="domain" description="EamA" evidence="8">
    <location>
        <begin position="155"/>
        <end position="294"/>
    </location>
</feature>
<dbReference type="SUPFAM" id="SSF103481">
    <property type="entry name" value="Multidrug resistance efflux transporter EmrE"/>
    <property type="match status" value="2"/>
</dbReference>
<feature type="transmembrane region" description="Helical" evidence="7">
    <location>
        <begin position="151"/>
        <end position="171"/>
    </location>
</feature>
<evidence type="ECO:0000313" key="9">
    <source>
        <dbReference type="EMBL" id="SJZ65499.1"/>
    </source>
</evidence>
<dbReference type="PANTHER" id="PTHR42920:SF11">
    <property type="entry name" value="INNER MEMBRANE PROTEIN YTFF"/>
    <property type="match status" value="1"/>
</dbReference>
<feature type="transmembrane region" description="Helical" evidence="7">
    <location>
        <begin position="252"/>
        <end position="271"/>
    </location>
</feature>
<dbReference type="PANTHER" id="PTHR42920">
    <property type="entry name" value="OS03G0707200 PROTEIN-RELATED"/>
    <property type="match status" value="1"/>
</dbReference>
<protein>
    <submittedName>
        <fullName evidence="9">Permease of the drug/metabolite transporter (DMT) superfamily</fullName>
    </submittedName>
</protein>
<dbReference type="EMBL" id="FUXM01000004">
    <property type="protein sequence ID" value="SJZ65499.1"/>
    <property type="molecule type" value="Genomic_DNA"/>
</dbReference>
<evidence type="ECO:0000256" key="3">
    <source>
        <dbReference type="ARBA" id="ARBA00022475"/>
    </source>
</evidence>
<dbReference type="RefSeq" id="WP_078664681.1">
    <property type="nucleotide sequence ID" value="NZ_FUXM01000004.1"/>
</dbReference>